<feature type="region of interest" description="Disordered" evidence="1">
    <location>
        <begin position="1"/>
        <end position="21"/>
    </location>
</feature>
<name>M1A3K8_SOLTU</name>
<protein>
    <submittedName>
        <fullName evidence="2">Uncharacterized protein</fullName>
    </submittedName>
</protein>
<reference evidence="2" key="2">
    <citation type="submission" date="2015-06" db="UniProtKB">
        <authorList>
            <consortium name="EnsemblPlants"/>
        </authorList>
    </citation>
    <scope>IDENTIFICATION</scope>
    <source>
        <strain evidence="2">DM1-3 516 R44</strain>
    </source>
</reference>
<dbReference type="Gramene" id="PGSC0003DMT400013980">
    <property type="protein sequence ID" value="PGSC0003DMT400013980"/>
    <property type="gene ID" value="PGSC0003DMG400005481"/>
</dbReference>
<keyword evidence="3" id="KW-1185">Reference proteome</keyword>
<reference evidence="3" key="1">
    <citation type="journal article" date="2011" name="Nature">
        <title>Genome sequence and analysis of the tuber crop potato.</title>
        <authorList>
            <consortium name="The Potato Genome Sequencing Consortium"/>
        </authorList>
    </citation>
    <scope>NUCLEOTIDE SEQUENCE [LARGE SCALE GENOMIC DNA]</scope>
    <source>
        <strain evidence="3">cv. DM1-3 516 R44</strain>
    </source>
</reference>
<dbReference type="HOGENOM" id="CLU_3091083_0_0_1"/>
<dbReference type="PaxDb" id="4113-PGSC0003DMT400013980"/>
<organism evidence="2 3">
    <name type="scientific">Solanum tuberosum</name>
    <name type="common">Potato</name>
    <dbReference type="NCBI Taxonomy" id="4113"/>
    <lineage>
        <taxon>Eukaryota</taxon>
        <taxon>Viridiplantae</taxon>
        <taxon>Streptophyta</taxon>
        <taxon>Embryophyta</taxon>
        <taxon>Tracheophyta</taxon>
        <taxon>Spermatophyta</taxon>
        <taxon>Magnoliopsida</taxon>
        <taxon>eudicotyledons</taxon>
        <taxon>Gunneridae</taxon>
        <taxon>Pentapetalae</taxon>
        <taxon>asterids</taxon>
        <taxon>lamiids</taxon>
        <taxon>Solanales</taxon>
        <taxon>Solanaceae</taxon>
        <taxon>Solanoideae</taxon>
        <taxon>Solaneae</taxon>
        <taxon>Solanum</taxon>
    </lineage>
</organism>
<dbReference type="Proteomes" id="UP000011115">
    <property type="component" value="Unassembled WGS sequence"/>
</dbReference>
<dbReference type="InParanoid" id="M1A3K8"/>
<evidence type="ECO:0000256" key="1">
    <source>
        <dbReference type="SAM" id="MobiDB-lite"/>
    </source>
</evidence>
<accession>M1A3K8</accession>
<dbReference type="EnsemblPlants" id="PGSC0003DMT400013980">
    <property type="protein sequence ID" value="PGSC0003DMT400013980"/>
    <property type="gene ID" value="PGSC0003DMG400005481"/>
</dbReference>
<proteinExistence type="predicted"/>
<dbReference type="AlphaFoldDB" id="M1A3K8"/>
<evidence type="ECO:0000313" key="2">
    <source>
        <dbReference type="EnsemblPlants" id="PGSC0003DMT400013980"/>
    </source>
</evidence>
<evidence type="ECO:0000313" key="3">
    <source>
        <dbReference type="Proteomes" id="UP000011115"/>
    </source>
</evidence>
<sequence length="52" mass="5731">MTSENEKGQKAQGNFSRSKGVNGLTHDCWQSGRLRTCGSNGQFNCIWAKAQI</sequence>